<accession>A0A1M7NNZ3</accession>
<dbReference type="EMBL" id="FRDA01000006">
    <property type="protein sequence ID" value="SHN05665.1"/>
    <property type="molecule type" value="Genomic_DNA"/>
</dbReference>
<gene>
    <name evidence="1" type="ORF">SAMN05216593_106270</name>
</gene>
<reference evidence="1 2" key="1">
    <citation type="submission" date="2016-11" db="EMBL/GenBank/DDBJ databases">
        <authorList>
            <person name="Jaros S."/>
            <person name="Januszkiewicz K."/>
            <person name="Wedrychowicz H."/>
        </authorList>
    </citation>
    <scope>NUCLEOTIDE SEQUENCE [LARGE SCALE GENOMIC DNA]</scope>
    <source>
        <strain evidence="1 2">LMG 26898</strain>
    </source>
</reference>
<dbReference type="OrthoDB" id="9909006at2"/>
<protein>
    <submittedName>
        <fullName evidence="1">Uncharacterized protein</fullName>
    </submittedName>
</protein>
<dbReference type="Proteomes" id="UP000183983">
    <property type="component" value="Unassembled WGS sequence"/>
</dbReference>
<evidence type="ECO:0000313" key="2">
    <source>
        <dbReference type="Proteomes" id="UP000183983"/>
    </source>
</evidence>
<dbReference type="RefSeq" id="WP_141121858.1">
    <property type="nucleotide sequence ID" value="NZ_FRDA01000006.1"/>
</dbReference>
<name>A0A1M7NNZ3_9PSED</name>
<dbReference type="AlphaFoldDB" id="A0A1M7NNZ3"/>
<evidence type="ECO:0000313" key="1">
    <source>
        <dbReference type="EMBL" id="SHN05665.1"/>
    </source>
</evidence>
<proteinExistence type="predicted"/>
<sequence length="61" mass="6672">MTQTPFLAVQWRTLNSPALLNRQASTPPEPFFAVKWQPALSLAYYPALASLTQPAKVSPTG</sequence>
<organism evidence="1 2">
    <name type="scientific">Pseudomonas asturiensis</name>
    <dbReference type="NCBI Taxonomy" id="1190415"/>
    <lineage>
        <taxon>Bacteria</taxon>
        <taxon>Pseudomonadati</taxon>
        <taxon>Pseudomonadota</taxon>
        <taxon>Gammaproteobacteria</taxon>
        <taxon>Pseudomonadales</taxon>
        <taxon>Pseudomonadaceae</taxon>
        <taxon>Pseudomonas</taxon>
    </lineage>
</organism>